<evidence type="ECO:0000313" key="2">
    <source>
        <dbReference type="Proteomes" id="UP000176700"/>
    </source>
</evidence>
<organism evidence="1 2">
    <name type="scientific">Candidatus Ryanbacteria bacterium RIFCSPHIGHO2_01_45_13</name>
    <dbReference type="NCBI Taxonomy" id="1802112"/>
    <lineage>
        <taxon>Bacteria</taxon>
        <taxon>Candidatus Ryaniibacteriota</taxon>
    </lineage>
</organism>
<sequence length="136" mass="16257">MKKARRTYFIYYVGRRMYSLVSTIEKKKNKEVCKRRPNFGQTQVRHSDEVKRWKRFFHHYNCHVRKRNALKGLCGPECKKSVIRIVGDVYSKTWDLRVLVLDEEESGPSELSLFNCSITSRHRDLWCANGWLEKTV</sequence>
<name>A0A1G2FY58_9BACT</name>
<accession>A0A1G2FY58</accession>
<dbReference type="AlphaFoldDB" id="A0A1G2FY58"/>
<reference evidence="1 2" key="1">
    <citation type="journal article" date="2016" name="Nat. Commun.">
        <title>Thousands of microbial genomes shed light on interconnected biogeochemical processes in an aquifer system.</title>
        <authorList>
            <person name="Anantharaman K."/>
            <person name="Brown C.T."/>
            <person name="Hug L.A."/>
            <person name="Sharon I."/>
            <person name="Castelle C.J."/>
            <person name="Probst A.J."/>
            <person name="Thomas B.C."/>
            <person name="Singh A."/>
            <person name="Wilkins M.J."/>
            <person name="Karaoz U."/>
            <person name="Brodie E.L."/>
            <person name="Williams K.H."/>
            <person name="Hubbard S.S."/>
            <person name="Banfield J.F."/>
        </authorList>
    </citation>
    <scope>NUCLEOTIDE SEQUENCE [LARGE SCALE GENOMIC DNA]</scope>
</reference>
<dbReference type="Proteomes" id="UP000176700">
    <property type="component" value="Unassembled WGS sequence"/>
</dbReference>
<protein>
    <submittedName>
        <fullName evidence="1">Uncharacterized protein</fullName>
    </submittedName>
</protein>
<evidence type="ECO:0000313" key="1">
    <source>
        <dbReference type="EMBL" id="OGZ43003.1"/>
    </source>
</evidence>
<gene>
    <name evidence="1" type="ORF">A2W41_02725</name>
</gene>
<comment type="caution">
    <text evidence="1">The sequence shown here is derived from an EMBL/GenBank/DDBJ whole genome shotgun (WGS) entry which is preliminary data.</text>
</comment>
<proteinExistence type="predicted"/>
<dbReference type="EMBL" id="MHNI01000012">
    <property type="protein sequence ID" value="OGZ43003.1"/>
    <property type="molecule type" value="Genomic_DNA"/>
</dbReference>